<feature type="region of interest" description="Disordered" evidence="1">
    <location>
        <begin position="119"/>
        <end position="138"/>
    </location>
</feature>
<feature type="region of interest" description="Disordered" evidence="1">
    <location>
        <begin position="339"/>
        <end position="387"/>
    </location>
</feature>
<feature type="compositionally biased region" description="Low complexity" evidence="1">
    <location>
        <begin position="56"/>
        <end position="81"/>
    </location>
</feature>
<evidence type="ECO:0000256" key="1">
    <source>
        <dbReference type="SAM" id="MobiDB-lite"/>
    </source>
</evidence>
<accession>A0A9W6F0E1</accession>
<feature type="compositionally biased region" description="Low complexity" evidence="1">
    <location>
        <begin position="493"/>
        <end position="504"/>
    </location>
</feature>
<gene>
    <name evidence="2" type="primary">PLESTB000968</name>
    <name evidence="2" type="ORF">PLESTB_000573400</name>
</gene>
<evidence type="ECO:0000313" key="3">
    <source>
        <dbReference type="Proteomes" id="UP001165080"/>
    </source>
</evidence>
<reference evidence="2 3" key="1">
    <citation type="journal article" date="2023" name="Commun. Biol.">
        <title>Reorganization of the ancestral sex-determining regions during the evolution of trioecy in Pleodorina starrii.</title>
        <authorList>
            <person name="Takahashi K."/>
            <person name="Suzuki S."/>
            <person name="Kawai-Toyooka H."/>
            <person name="Yamamoto K."/>
            <person name="Hamaji T."/>
            <person name="Ootsuki R."/>
            <person name="Yamaguchi H."/>
            <person name="Kawachi M."/>
            <person name="Higashiyama T."/>
            <person name="Nozaki H."/>
        </authorList>
    </citation>
    <scope>NUCLEOTIDE SEQUENCE [LARGE SCALE GENOMIC DNA]</scope>
    <source>
        <strain evidence="2 3">NIES-4479</strain>
    </source>
</reference>
<dbReference type="Proteomes" id="UP001165080">
    <property type="component" value="Unassembled WGS sequence"/>
</dbReference>
<name>A0A9W6F0E1_9CHLO</name>
<organism evidence="2 3">
    <name type="scientific">Pleodorina starrii</name>
    <dbReference type="NCBI Taxonomy" id="330485"/>
    <lineage>
        <taxon>Eukaryota</taxon>
        <taxon>Viridiplantae</taxon>
        <taxon>Chlorophyta</taxon>
        <taxon>core chlorophytes</taxon>
        <taxon>Chlorophyceae</taxon>
        <taxon>CS clade</taxon>
        <taxon>Chlamydomonadales</taxon>
        <taxon>Volvocaceae</taxon>
        <taxon>Pleodorina</taxon>
    </lineage>
</organism>
<feature type="region of interest" description="Disordered" evidence="1">
    <location>
        <begin position="13"/>
        <end position="105"/>
    </location>
</feature>
<sequence length="806" mass="77581">MAKWYRSIRVVTTDEPLGTWLSRRGLPVLKGKPRNRRAAGGANGGAGAGAVDEQPGKSAAAAAGRGPKGAAAANTSSATGTKQAGPSSAGDRTGPQASGGIGGAAAAAAESADKLDAEAAVAAAKPPTPTPRSSGAAVAVATGTAEAAGASFVGAETRPGPRSRYITRGAAATAVGVAALSPTPLRSAGDVSGPAAGETLTAAAAAGPAAAAAAKKNGCEPPGDLGGSGGPCWSGRPGLPQSICPGPTVYDNDNAVRRTRLIQQRGSTSTSSPVSLEELRQISGTSYGKVPVAAPAAAAPAPAAAAAAAASAIVVTAAAGSEGAMPAAAVLAPALMPSGTNGESGHGDDSGGVGGNDAAGGGGTVGPGAGTVGPDVGGLAPPDSQISSDVRDASWLRWAWSGYGDGQEGSSPAPPAPAAAGCCLVGLRPGLPALSANTRPAPQQLHASLPGAIDTQLPYRVSAGAAAAASLAGGLPDEALASAGRLPPDARLQGPAAAADSAAIPPQPQPHHPFPPPQSDYGPLLPLFDQPLYGRDSAPWSSAAPPPDASEHALSYDGGSAGSGAGGCHGWPLHQQQQCALGPSPERPGPLLGLGAPSAAAVTSPRGLRPNRIELVKLELLRGARGGGGAAAAGAAAAATAPGAQVHDLLQQPGGAILLGRSLSSSFEARVEHLLRGGGGGGGSAATAAAARPVGWSLGQVAGAAAATGVGTAAGGASGDLEGDRLAFSLSGVGAAATATAWSLDGHGQGWGQMYGHEAMSYDASAVQKLAPGFQQAQAVGLLACSRVTAPEALSWRRPMGHSHPF</sequence>
<protein>
    <submittedName>
        <fullName evidence="2">Uncharacterized protein</fullName>
    </submittedName>
</protein>
<comment type="caution">
    <text evidence="2">The sequence shown here is derived from an EMBL/GenBank/DDBJ whole genome shotgun (WGS) entry which is preliminary data.</text>
</comment>
<keyword evidence="3" id="KW-1185">Reference proteome</keyword>
<evidence type="ECO:0000313" key="2">
    <source>
        <dbReference type="EMBL" id="GLC52018.1"/>
    </source>
</evidence>
<feature type="compositionally biased region" description="Gly residues" evidence="1">
    <location>
        <begin position="350"/>
        <end position="371"/>
    </location>
</feature>
<proteinExistence type="predicted"/>
<dbReference type="AlphaFoldDB" id="A0A9W6F0E1"/>
<feature type="region of interest" description="Disordered" evidence="1">
    <location>
        <begin position="485"/>
        <end position="558"/>
    </location>
</feature>
<feature type="compositionally biased region" description="Pro residues" evidence="1">
    <location>
        <begin position="505"/>
        <end position="518"/>
    </location>
</feature>
<dbReference type="EMBL" id="BRXU01000005">
    <property type="protein sequence ID" value="GLC52018.1"/>
    <property type="molecule type" value="Genomic_DNA"/>
</dbReference>